<dbReference type="Proteomes" id="UP000278807">
    <property type="component" value="Unassembled WGS sequence"/>
</dbReference>
<gene>
    <name evidence="1" type="ORF">HNAJ_LOCUS2344</name>
</gene>
<evidence type="ECO:0000313" key="3">
    <source>
        <dbReference type="WBParaSite" id="HNAJ_0000234501-mRNA-1"/>
    </source>
</evidence>
<protein>
    <submittedName>
        <fullName evidence="3">TLDc domain-containing protein</fullName>
    </submittedName>
</protein>
<accession>A0A0R3T5K7</accession>
<evidence type="ECO:0000313" key="2">
    <source>
        <dbReference type="Proteomes" id="UP000278807"/>
    </source>
</evidence>
<keyword evidence="2" id="KW-1185">Reference proteome</keyword>
<evidence type="ECO:0000313" key="1">
    <source>
        <dbReference type="EMBL" id="VDN98203.1"/>
    </source>
</evidence>
<organism evidence="3">
    <name type="scientific">Rodentolepis nana</name>
    <name type="common">Dwarf tapeworm</name>
    <name type="synonym">Hymenolepis nana</name>
    <dbReference type="NCBI Taxonomy" id="102285"/>
    <lineage>
        <taxon>Eukaryota</taxon>
        <taxon>Metazoa</taxon>
        <taxon>Spiralia</taxon>
        <taxon>Lophotrochozoa</taxon>
        <taxon>Platyhelminthes</taxon>
        <taxon>Cestoda</taxon>
        <taxon>Eucestoda</taxon>
        <taxon>Cyclophyllidea</taxon>
        <taxon>Hymenolepididae</taxon>
        <taxon>Rodentolepis</taxon>
    </lineage>
</organism>
<dbReference type="AlphaFoldDB" id="A0A0R3T5K7"/>
<dbReference type="OrthoDB" id="6269871at2759"/>
<name>A0A0R3T5K7_RODNA</name>
<dbReference type="WBParaSite" id="HNAJ_0000234501-mRNA-1">
    <property type="protein sequence ID" value="HNAJ_0000234501-mRNA-1"/>
    <property type="gene ID" value="HNAJ_0000234501"/>
</dbReference>
<sequence>MWDCESPSIYGYGPNVTASTPSFHDSAIKPVINLGGETSCLQGSGEGYAGTANSLANFCTNITETDDTLKQVRGGGFLAEFEREDDEETKIGSAEGIGGGGCSCSTSGDISPLGDPGKGYLTVKGNHPMDSIANGNSSALWVSLIY</sequence>
<reference evidence="3" key="1">
    <citation type="submission" date="2017-02" db="UniProtKB">
        <authorList>
            <consortium name="WormBaseParasite"/>
        </authorList>
    </citation>
    <scope>IDENTIFICATION</scope>
</reference>
<dbReference type="STRING" id="102285.A0A0R3T5K7"/>
<reference evidence="1 2" key="2">
    <citation type="submission" date="2018-11" db="EMBL/GenBank/DDBJ databases">
        <authorList>
            <consortium name="Pathogen Informatics"/>
        </authorList>
    </citation>
    <scope>NUCLEOTIDE SEQUENCE [LARGE SCALE GENOMIC DNA]</scope>
</reference>
<proteinExistence type="predicted"/>
<dbReference type="EMBL" id="UZAE01001127">
    <property type="protein sequence ID" value="VDN98203.1"/>
    <property type="molecule type" value="Genomic_DNA"/>
</dbReference>